<dbReference type="AlphaFoldDB" id="A0A0F9LLB6"/>
<evidence type="ECO:0000313" key="2">
    <source>
        <dbReference type="EMBL" id="KKM65125.1"/>
    </source>
</evidence>
<dbReference type="EMBL" id="LAZR01010775">
    <property type="protein sequence ID" value="KKM65125.1"/>
    <property type="molecule type" value="Genomic_DNA"/>
</dbReference>
<name>A0A0F9LLB6_9ZZZZ</name>
<comment type="caution">
    <text evidence="2">The sequence shown here is derived from an EMBL/GenBank/DDBJ whole genome shotgun (WGS) entry which is preliminary data.</text>
</comment>
<protein>
    <submittedName>
        <fullName evidence="2">Uncharacterized protein</fullName>
    </submittedName>
</protein>
<sequence length="84" mass="9568">MVNVVWRHPTQGLVMTSCPDRPGSRLCQDMKRQEEERASRELGGKVPVWIESQREGHPEFGPFLTGWIFGTMTSLLLSLAIKKE</sequence>
<keyword evidence="1" id="KW-0812">Transmembrane</keyword>
<reference evidence="2" key="1">
    <citation type="journal article" date="2015" name="Nature">
        <title>Complex archaea that bridge the gap between prokaryotes and eukaryotes.</title>
        <authorList>
            <person name="Spang A."/>
            <person name="Saw J.H."/>
            <person name="Jorgensen S.L."/>
            <person name="Zaremba-Niedzwiedzka K."/>
            <person name="Martijn J."/>
            <person name="Lind A.E."/>
            <person name="van Eijk R."/>
            <person name="Schleper C."/>
            <person name="Guy L."/>
            <person name="Ettema T.J."/>
        </authorList>
    </citation>
    <scope>NUCLEOTIDE SEQUENCE</scope>
</reference>
<proteinExistence type="predicted"/>
<keyword evidence="1" id="KW-1133">Transmembrane helix</keyword>
<organism evidence="2">
    <name type="scientific">marine sediment metagenome</name>
    <dbReference type="NCBI Taxonomy" id="412755"/>
    <lineage>
        <taxon>unclassified sequences</taxon>
        <taxon>metagenomes</taxon>
        <taxon>ecological metagenomes</taxon>
    </lineage>
</organism>
<dbReference type="PROSITE" id="PS51257">
    <property type="entry name" value="PROKAR_LIPOPROTEIN"/>
    <property type="match status" value="1"/>
</dbReference>
<keyword evidence="1" id="KW-0472">Membrane</keyword>
<feature type="transmembrane region" description="Helical" evidence="1">
    <location>
        <begin position="60"/>
        <end position="81"/>
    </location>
</feature>
<gene>
    <name evidence="2" type="ORF">LCGC14_1494490</name>
</gene>
<accession>A0A0F9LLB6</accession>
<evidence type="ECO:0000256" key="1">
    <source>
        <dbReference type="SAM" id="Phobius"/>
    </source>
</evidence>